<feature type="transmembrane region" description="Helical" evidence="1">
    <location>
        <begin position="126"/>
        <end position="145"/>
    </location>
</feature>
<feature type="transmembrane region" description="Helical" evidence="1">
    <location>
        <begin position="238"/>
        <end position="263"/>
    </location>
</feature>
<evidence type="ECO:0000313" key="3">
    <source>
        <dbReference type="EMBL" id="TCZ66121.1"/>
    </source>
</evidence>
<feature type="transmembrane region" description="Helical" evidence="1">
    <location>
        <begin position="41"/>
        <end position="60"/>
    </location>
</feature>
<keyword evidence="1" id="KW-0812">Transmembrane</keyword>
<feature type="transmembrane region" description="Helical" evidence="1">
    <location>
        <begin position="157"/>
        <end position="180"/>
    </location>
</feature>
<organism evidence="3 4">
    <name type="scientific">Roseicella aquatilis</name>
    <dbReference type="NCBI Taxonomy" id="2527868"/>
    <lineage>
        <taxon>Bacteria</taxon>
        <taxon>Pseudomonadati</taxon>
        <taxon>Pseudomonadota</taxon>
        <taxon>Alphaproteobacteria</taxon>
        <taxon>Acetobacterales</taxon>
        <taxon>Roseomonadaceae</taxon>
        <taxon>Roseicella</taxon>
    </lineage>
</organism>
<gene>
    <name evidence="3" type="ORF">EXY23_03330</name>
</gene>
<evidence type="ECO:0000313" key="4">
    <source>
        <dbReference type="Proteomes" id="UP000295023"/>
    </source>
</evidence>
<dbReference type="GO" id="GO:0016020">
    <property type="term" value="C:membrane"/>
    <property type="evidence" value="ECO:0007669"/>
    <property type="project" value="InterPro"/>
</dbReference>
<dbReference type="RefSeq" id="WP_132284518.1">
    <property type="nucleotide sequence ID" value="NZ_SKBM01000002.1"/>
</dbReference>
<dbReference type="Proteomes" id="UP000295023">
    <property type="component" value="Unassembled WGS sequence"/>
</dbReference>
<protein>
    <submittedName>
        <fullName evidence="3">EamA/RhaT family transporter</fullName>
    </submittedName>
</protein>
<feature type="domain" description="EamA" evidence="2">
    <location>
        <begin position="162"/>
        <end position="301"/>
    </location>
</feature>
<dbReference type="Gene3D" id="1.10.3730.20">
    <property type="match status" value="1"/>
</dbReference>
<dbReference type="InterPro" id="IPR037185">
    <property type="entry name" value="EmrE-like"/>
</dbReference>
<dbReference type="AlphaFoldDB" id="A0A4R4DX66"/>
<feature type="transmembrane region" description="Helical" evidence="1">
    <location>
        <begin position="192"/>
        <end position="217"/>
    </location>
</feature>
<evidence type="ECO:0000259" key="2">
    <source>
        <dbReference type="Pfam" id="PF00892"/>
    </source>
</evidence>
<sequence length="304" mass="31627">MILSPLWLPVTLAAALFQTWRTAMQQRLRGQLSVNAAAVVRYFYGVPVGALILALYLALFGGGLPGLTLAFLGLAAAGGLGQILGTNLLIMSFGFRGFAVGTAYAKTEAVQGAILALVLLGERISALAWCGIAVGVCGVLWLSLAGKARSLGEVLRATVQPAALCGLSSGFFFALTSVLIKAANQALPGDDPILRALVTLVVANILQTCMQGGWLLAREPDQARAVLTTWRSSAPVGALSACGSACWFTAFALAPVALVRAVGQVEIIFTLLFSRFYLKEKPSAAEILGVLVVVLGVVLVLAGR</sequence>
<dbReference type="InterPro" id="IPR000620">
    <property type="entry name" value="EamA_dom"/>
</dbReference>
<dbReference type="PANTHER" id="PTHR22911">
    <property type="entry name" value="ACYL-MALONYL CONDENSING ENZYME-RELATED"/>
    <property type="match status" value="1"/>
</dbReference>
<comment type="caution">
    <text evidence="3">The sequence shown here is derived from an EMBL/GenBank/DDBJ whole genome shotgun (WGS) entry which is preliminary data.</text>
</comment>
<reference evidence="3 4" key="1">
    <citation type="submission" date="2019-03" db="EMBL/GenBank/DDBJ databases">
        <title>Paracraurococcus aquatilis NE82 genome sequence.</title>
        <authorList>
            <person name="Zhao Y."/>
            <person name="Du Z."/>
        </authorList>
    </citation>
    <scope>NUCLEOTIDE SEQUENCE [LARGE SCALE GENOMIC DNA]</scope>
    <source>
        <strain evidence="3 4">NE82</strain>
    </source>
</reference>
<name>A0A4R4DX66_9PROT</name>
<keyword evidence="1" id="KW-1133">Transmembrane helix</keyword>
<dbReference type="SUPFAM" id="SSF103481">
    <property type="entry name" value="Multidrug resistance efflux transporter EmrE"/>
    <property type="match status" value="2"/>
</dbReference>
<accession>A0A4R4DX66</accession>
<feature type="transmembrane region" description="Helical" evidence="1">
    <location>
        <begin position="283"/>
        <end position="302"/>
    </location>
</feature>
<dbReference type="OrthoDB" id="5243804at2"/>
<evidence type="ECO:0000256" key="1">
    <source>
        <dbReference type="SAM" id="Phobius"/>
    </source>
</evidence>
<proteinExistence type="predicted"/>
<keyword evidence="4" id="KW-1185">Reference proteome</keyword>
<feature type="transmembrane region" description="Helical" evidence="1">
    <location>
        <begin position="67"/>
        <end position="90"/>
    </location>
</feature>
<keyword evidence="1" id="KW-0472">Membrane</keyword>
<dbReference type="EMBL" id="SKBM01000002">
    <property type="protein sequence ID" value="TCZ66121.1"/>
    <property type="molecule type" value="Genomic_DNA"/>
</dbReference>
<dbReference type="Pfam" id="PF00892">
    <property type="entry name" value="EamA"/>
    <property type="match status" value="1"/>
</dbReference>